<accession>A0A8X6MQ68</accession>
<proteinExistence type="predicted"/>
<keyword evidence="2" id="KW-1185">Reference proteome</keyword>
<dbReference type="EMBL" id="BMAW01000990">
    <property type="protein sequence ID" value="GFS71940.1"/>
    <property type="molecule type" value="Genomic_DNA"/>
</dbReference>
<sequence>MHSQRSLLFSGDFETSGAMKGGLDLTSHVPGRSFCVCGTHSNLLRSTFWDFQWTKPFCRVCFTGRVLESIFSGRFRLENGKH</sequence>
<name>A0A8X6MQ68_NEPPI</name>
<evidence type="ECO:0000313" key="1">
    <source>
        <dbReference type="EMBL" id="GFS71940.1"/>
    </source>
</evidence>
<evidence type="ECO:0000313" key="2">
    <source>
        <dbReference type="Proteomes" id="UP000887013"/>
    </source>
</evidence>
<reference evidence="1" key="1">
    <citation type="submission" date="2020-08" db="EMBL/GenBank/DDBJ databases">
        <title>Multicomponent nature underlies the extraordinary mechanical properties of spider dragline silk.</title>
        <authorList>
            <person name="Kono N."/>
            <person name="Nakamura H."/>
            <person name="Mori M."/>
            <person name="Yoshida Y."/>
            <person name="Ohtoshi R."/>
            <person name="Malay A.D."/>
            <person name="Moran D.A.P."/>
            <person name="Tomita M."/>
            <person name="Numata K."/>
            <person name="Arakawa K."/>
        </authorList>
    </citation>
    <scope>NUCLEOTIDE SEQUENCE</scope>
</reference>
<protein>
    <submittedName>
        <fullName evidence="1">Uncharacterized protein</fullName>
    </submittedName>
</protein>
<gene>
    <name evidence="1" type="ORF">NPIL_109181</name>
</gene>
<dbReference type="Proteomes" id="UP000887013">
    <property type="component" value="Unassembled WGS sequence"/>
</dbReference>
<comment type="caution">
    <text evidence="1">The sequence shown here is derived from an EMBL/GenBank/DDBJ whole genome shotgun (WGS) entry which is preliminary data.</text>
</comment>
<organism evidence="1 2">
    <name type="scientific">Nephila pilipes</name>
    <name type="common">Giant wood spider</name>
    <name type="synonym">Nephila maculata</name>
    <dbReference type="NCBI Taxonomy" id="299642"/>
    <lineage>
        <taxon>Eukaryota</taxon>
        <taxon>Metazoa</taxon>
        <taxon>Ecdysozoa</taxon>
        <taxon>Arthropoda</taxon>
        <taxon>Chelicerata</taxon>
        <taxon>Arachnida</taxon>
        <taxon>Araneae</taxon>
        <taxon>Araneomorphae</taxon>
        <taxon>Entelegynae</taxon>
        <taxon>Araneoidea</taxon>
        <taxon>Nephilidae</taxon>
        <taxon>Nephila</taxon>
    </lineage>
</organism>
<dbReference type="AlphaFoldDB" id="A0A8X6MQ68"/>